<evidence type="ECO:0000259" key="3">
    <source>
        <dbReference type="Pfam" id="PF07859"/>
    </source>
</evidence>
<dbReference type="RefSeq" id="WP_304378618.1">
    <property type="nucleotide sequence ID" value="NZ_JAUOZU010000020.1"/>
</dbReference>
<keyword evidence="5" id="KW-1185">Reference proteome</keyword>
<dbReference type="GO" id="GO:0016787">
    <property type="term" value="F:hydrolase activity"/>
    <property type="evidence" value="ECO:0007669"/>
    <property type="project" value="UniProtKB-KW"/>
</dbReference>
<dbReference type="PANTHER" id="PTHR48081:SF8">
    <property type="entry name" value="ALPHA_BETA HYDROLASE FOLD-3 DOMAIN-CONTAINING PROTEIN-RELATED"/>
    <property type="match status" value="1"/>
</dbReference>
<dbReference type="PROSITE" id="PS01173">
    <property type="entry name" value="LIPASE_GDXG_HIS"/>
    <property type="match status" value="1"/>
</dbReference>
<comment type="similarity">
    <text evidence="1">Belongs to the 'GDXG' lipolytic enzyme family.</text>
</comment>
<organism evidence="4 5">
    <name type="scientific">Rhizobium alvei</name>
    <dbReference type="NCBI Taxonomy" id="1132659"/>
    <lineage>
        <taxon>Bacteria</taxon>
        <taxon>Pseudomonadati</taxon>
        <taxon>Pseudomonadota</taxon>
        <taxon>Alphaproteobacteria</taxon>
        <taxon>Hyphomicrobiales</taxon>
        <taxon>Rhizobiaceae</taxon>
        <taxon>Rhizobium/Agrobacterium group</taxon>
        <taxon>Rhizobium</taxon>
    </lineage>
</organism>
<sequence length="314" mass="34358">MINPELEPFLKVWSEKWSVLPAKASPKDRRLLFEYIAESMRLPQPEEVTTSVRFVPSGDRNVLVRIDRHMSGGQQPALVYMHGGAWLQGSPMTHADITMRIAATNRQTVISVDYALAPEHPFPQAVHECRDTVLWLHENADDIGIDRNRIAIGGDSAGGNLAAAVAIALNGKAEAPMAQLLIYPAVDFEMDKPSYVENADAPLLNVHGMPAVNAMYVPDPAERRNPLAAPLFADSHAGLPPAYIAVAQNDPLRDDGYAYAEKLRAAGVPVAFDAGEGLIHGYLRAMEYCAASRESLERMCRWLAECYADIGTQA</sequence>
<dbReference type="InterPro" id="IPR002168">
    <property type="entry name" value="Lipase_GDXG_HIS_AS"/>
</dbReference>
<gene>
    <name evidence="4" type="ORF">Q4481_22300</name>
</gene>
<feature type="domain" description="Alpha/beta hydrolase fold-3" evidence="3">
    <location>
        <begin position="78"/>
        <end position="283"/>
    </location>
</feature>
<dbReference type="InterPro" id="IPR050300">
    <property type="entry name" value="GDXG_lipolytic_enzyme"/>
</dbReference>
<dbReference type="Gene3D" id="3.40.50.1820">
    <property type="entry name" value="alpha/beta hydrolase"/>
    <property type="match status" value="1"/>
</dbReference>
<comment type="caution">
    <text evidence="4">The sequence shown here is derived from an EMBL/GenBank/DDBJ whole genome shotgun (WGS) entry which is preliminary data.</text>
</comment>
<keyword evidence="2 4" id="KW-0378">Hydrolase</keyword>
<name>A0ABT8YSM0_9HYPH</name>
<protein>
    <submittedName>
        <fullName evidence="4">Alpha/beta hydrolase</fullName>
    </submittedName>
</protein>
<evidence type="ECO:0000313" key="5">
    <source>
        <dbReference type="Proteomes" id="UP001174932"/>
    </source>
</evidence>
<evidence type="ECO:0000256" key="1">
    <source>
        <dbReference type="ARBA" id="ARBA00010515"/>
    </source>
</evidence>
<dbReference type="PANTHER" id="PTHR48081">
    <property type="entry name" value="AB HYDROLASE SUPERFAMILY PROTEIN C4A8.06C"/>
    <property type="match status" value="1"/>
</dbReference>
<proteinExistence type="inferred from homology"/>
<dbReference type="SUPFAM" id="SSF53474">
    <property type="entry name" value="alpha/beta-Hydrolases"/>
    <property type="match status" value="1"/>
</dbReference>
<evidence type="ECO:0000313" key="4">
    <source>
        <dbReference type="EMBL" id="MDO6966693.1"/>
    </source>
</evidence>
<dbReference type="InterPro" id="IPR029058">
    <property type="entry name" value="AB_hydrolase_fold"/>
</dbReference>
<dbReference type="Proteomes" id="UP001174932">
    <property type="component" value="Unassembled WGS sequence"/>
</dbReference>
<dbReference type="EMBL" id="JAUOZU010000020">
    <property type="protein sequence ID" value="MDO6966693.1"/>
    <property type="molecule type" value="Genomic_DNA"/>
</dbReference>
<accession>A0ABT8YSM0</accession>
<reference evidence="4" key="2">
    <citation type="submission" date="2023-07" db="EMBL/GenBank/DDBJ databases">
        <authorList>
            <person name="Shen H."/>
        </authorList>
    </citation>
    <scope>NUCLEOTIDE SEQUENCE</scope>
    <source>
        <strain evidence="4">TNR-22</strain>
    </source>
</reference>
<dbReference type="InterPro" id="IPR013094">
    <property type="entry name" value="AB_hydrolase_3"/>
</dbReference>
<dbReference type="Pfam" id="PF07859">
    <property type="entry name" value="Abhydrolase_3"/>
    <property type="match status" value="1"/>
</dbReference>
<reference evidence="4" key="1">
    <citation type="journal article" date="2015" name="Int. J. Syst. Evol. Microbiol.">
        <title>Rhizobium alvei sp. nov., isolated from a freshwater river.</title>
        <authorList>
            <person name="Sheu S.Y."/>
            <person name="Huang H.W."/>
            <person name="Young C.C."/>
            <person name="Chen W.M."/>
        </authorList>
    </citation>
    <scope>NUCLEOTIDE SEQUENCE</scope>
    <source>
        <strain evidence="4">TNR-22</strain>
    </source>
</reference>
<evidence type="ECO:0000256" key="2">
    <source>
        <dbReference type="ARBA" id="ARBA00022801"/>
    </source>
</evidence>